<feature type="transmembrane region" description="Helical" evidence="1">
    <location>
        <begin position="85"/>
        <end position="111"/>
    </location>
</feature>
<keyword evidence="1" id="KW-0812">Transmembrane</keyword>
<feature type="transmembrane region" description="Helical" evidence="1">
    <location>
        <begin position="47"/>
        <end position="65"/>
    </location>
</feature>
<evidence type="ECO:0000313" key="2">
    <source>
        <dbReference type="EMBL" id="KAH7144241.1"/>
    </source>
</evidence>
<gene>
    <name evidence="2" type="ORF">B0J13DRAFT_622806</name>
</gene>
<feature type="transmembrane region" description="Helical" evidence="1">
    <location>
        <begin position="398"/>
        <end position="417"/>
    </location>
</feature>
<accession>A0A9P9J152</accession>
<protein>
    <submittedName>
        <fullName evidence="2">Major facilitator superfamily domain-containing protein</fullName>
    </submittedName>
</protein>
<feature type="transmembrane region" description="Helical" evidence="1">
    <location>
        <begin position="365"/>
        <end position="392"/>
    </location>
</feature>
<dbReference type="OrthoDB" id="199930at2759"/>
<proteinExistence type="predicted"/>
<comment type="caution">
    <text evidence="2">The sequence shown here is derived from an EMBL/GenBank/DDBJ whole genome shotgun (WGS) entry which is preliminary data.</text>
</comment>
<organism evidence="2 3">
    <name type="scientific">Dactylonectria estremocensis</name>
    <dbReference type="NCBI Taxonomy" id="1079267"/>
    <lineage>
        <taxon>Eukaryota</taxon>
        <taxon>Fungi</taxon>
        <taxon>Dikarya</taxon>
        <taxon>Ascomycota</taxon>
        <taxon>Pezizomycotina</taxon>
        <taxon>Sordariomycetes</taxon>
        <taxon>Hypocreomycetidae</taxon>
        <taxon>Hypocreales</taxon>
        <taxon>Nectriaceae</taxon>
        <taxon>Dactylonectria</taxon>
    </lineage>
</organism>
<sequence>MFGLYGPRLIRDLSFNQNCVSTISTVLLASVYSMIPMLGRVCQLTSPRFLSFLAAALFGIGYLAMERLFSATLDDRDNAPSISFAFGASLCAFACIGSATGAIIIASMTACARTFERSPRKGLFMSLPVASLGISGMLHSFIAVTFFSAPSRVDPHGRELSVIRLFRFLAALLFATGLLAGLGLRISETEPLSTNVSLEPSIRAGRQADYGTTGGTRSTEAVETGIFIESRKKRVLSIAGLLGDPALWYLALANTFLQGACEVYNMNLGSIIQSNMNGADMTRSLDSVVAQHITVLAIASTFARLSGGFVFDRFSSPEIYTESLVRTSHLVSVFGSPIMIYLIMGVSGVCGFILLVVVPAGANTWLLVSTTLIGLASGAGSSLAPLATLIWSPQQFPVAYGIVNMTPAIGISFYNILYSNCVMENGLSRVR</sequence>
<dbReference type="Gene3D" id="1.20.1250.20">
    <property type="entry name" value="MFS general substrate transporter like domains"/>
    <property type="match status" value="1"/>
</dbReference>
<feature type="transmembrane region" description="Helical" evidence="1">
    <location>
        <begin position="123"/>
        <end position="145"/>
    </location>
</feature>
<dbReference type="SUPFAM" id="SSF103473">
    <property type="entry name" value="MFS general substrate transporter"/>
    <property type="match status" value="1"/>
</dbReference>
<reference evidence="2" key="1">
    <citation type="journal article" date="2021" name="Nat. Commun.">
        <title>Genetic determinants of endophytism in the Arabidopsis root mycobiome.</title>
        <authorList>
            <person name="Mesny F."/>
            <person name="Miyauchi S."/>
            <person name="Thiergart T."/>
            <person name="Pickel B."/>
            <person name="Atanasova L."/>
            <person name="Karlsson M."/>
            <person name="Huettel B."/>
            <person name="Barry K.W."/>
            <person name="Haridas S."/>
            <person name="Chen C."/>
            <person name="Bauer D."/>
            <person name="Andreopoulos W."/>
            <person name="Pangilinan J."/>
            <person name="LaButti K."/>
            <person name="Riley R."/>
            <person name="Lipzen A."/>
            <person name="Clum A."/>
            <person name="Drula E."/>
            <person name="Henrissat B."/>
            <person name="Kohler A."/>
            <person name="Grigoriev I.V."/>
            <person name="Martin F.M."/>
            <person name="Hacquard S."/>
        </authorList>
    </citation>
    <scope>NUCLEOTIDE SEQUENCE</scope>
    <source>
        <strain evidence="2">MPI-CAGE-AT-0021</strain>
    </source>
</reference>
<evidence type="ECO:0000256" key="1">
    <source>
        <dbReference type="SAM" id="Phobius"/>
    </source>
</evidence>
<dbReference type="AlphaFoldDB" id="A0A9P9J152"/>
<dbReference type="InterPro" id="IPR036259">
    <property type="entry name" value="MFS_trans_sf"/>
</dbReference>
<feature type="transmembrane region" description="Helical" evidence="1">
    <location>
        <begin position="15"/>
        <end position="35"/>
    </location>
</feature>
<keyword evidence="1" id="KW-1133">Transmembrane helix</keyword>
<keyword evidence="1" id="KW-0472">Membrane</keyword>
<feature type="transmembrane region" description="Helical" evidence="1">
    <location>
        <begin position="338"/>
        <end position="358"/>
    </location>
</feature>
<feature type="transmembrane region" description="Helical" evidence="1">
    <location>
        <begin position="235"/>
        <end position="257"/>
    </location>
</feature>
<dbReference type="EMBL" id="JAGMUU010000010">
    <property type="protein sequence ID" value="KAH7144241.1"/>
    <property type="molecule type" value="Genomic_DNA"/>
</dbReference>
<dbReference type="Proteomes" id="UP000717696">
    <property type="component" value="Unassembled WGS sequence"/>
</dbReference>
<keyword evidence="3" id="KW-1185">Reference proteome</keyword>
<name>A0A9P9J152_9HYPO</name>
<evidence type="ECO:0000313" key="3">
    <source>
        <dbReference type="Proteomes" id="UP000717696"/>
    </source>
</evidence>
<feature type="transmembrane region" description="Helical" evidence="1">
    <location>
        <begin position="165"/>
        <end position="184"/>
    </location>
</feature>